<comment type="similarity">
    <text evidence="1">Belongs to the peptidase C1 family.</text>
</comment>
<gene>
    <name evidence="5" type="ORF">TeGR_g12231</name>
</gene>
<dbReference type="InterPro" id="IPR025661">
    <property type="entry name" value="Pept_asp_AS"/>
</dbReference>
<dbReference type="Gene3D" id="3.90.70.10">
    <property type="entry name" value="Cysteine proteinases"/>
    <property type="match status" value="1"/>
</dbReference>
<dbReference type="Pfam" id="PF00112">
    <property type="entry name" value="Peptidase_C1"/>
    <property type="match status" value="1"/>
</dbReference>
<accession>A0ABQ6MN25</accession>
<proteinExistence type="inferred from homology"/>
<protein>
    <recommendedName>
        <fullName evidence="4">Peptidase C1A papain C-terminal domain-containing protein</fullName>
    </recommendedName>
</protein>
<keyword evidence="6" id="KW-1185">Reference proteome</keyword>
<dbReference type="Proteomes" id="UP001165060">
    <property type="component" value="Unassembled WGS sequence"/>
</dbReference>
<evidence type="ECO:0000313" key="6">
    <source>
        <dbReference type="Proteomes" id="UP001165060"/>
    </source>
</evidence>
<dbReference type="InterPro" id="IPR038765">
    <property type="entry name" value="Papain-like_cys_pep_sf"/>
</dbReference>
<dbReference type="InterPro" id="IPR000668">
    <property type="entry name" value="Peptidase_C1A_C"/>
</dbReference>
<dbReference type="EMBL" id="BRYB01002999">
    <property type="protein sequence ID" value="GMI28825.1"/>
    <property type="molecule type" value="Genomic_DNA"/>
</dbReference>
<keyword evidence="2" id="KW-0865">Zymogen</keyword>
<dbReference type="InterPro" id="IPR000169">
    <property type="entry name" value="Pept_cys_AS"/>
</dbReference>
<dbReference type="PROSITE" id="PS00639">
    <property type="entry name" value="THIOL_PROTEASE_HIS"/>
    <property type="match status" value="1"/>
</dbReference>
<dbReference type="PROSITE" id="PS00640">
    <property type="entry name" value="THIOL_PROTEASE_ASN"/>
    <property type="match status" value="1"/>
</dbReference>
<dbReference type="PROSITE" id="PS00139">
    <property type="entry name" value="THIOL_PROTEASE_CYS"/>
    <property type="match status" value="1"/>
</dbReference>
<feature type="domain" description="Peptidase C1A papain C-terminal" evidence="4">
    <location>
        <begin position="59"/>
        <end position="281"/>
    </location>
</feature>
<evidence type="ECO:0000313" key="5">
    <source>
        <dbReference type="EMBL" id="GMI28825.1"/>
    </source>
</evidence>
<comment type="caution">
    <text evidence="5">The sequence shown here is derived from an EMBL/GenBank/DDBJ whole genome shotgun (WGS) entry which is preliminary data.</text>
</comment>
<evidence type="ECO:0000259" key="4">
    <source>
        <dbReference type="SMART" id="SM00645"/>
    </source>
</evidence>
<evidence type="ECO:0000256" key="2">
    <source>
        <dbReference type="ARBA" id="ARBA00023145"/>
    </source>
</evidence>
<dbReference type="InterPro" id="IPR013128">
    <property type="entry name" value="Peptidase_C1A"/>
</dbReference>
<dbReference type="PANTHER" id="PTHR12411">
    <property type="entry name" value="CYSTEINE PROTEASE FAMILY C1-RELATED"/>
    <property type="match status" value="1"/>
</dbReference>
<dbReference type="SUPFAM" id="SSF54001">
    <property type="entry name" value="Cysteine proteinases"/>
    <property type="match status" value="1"/>
</dbReference>
<name>A0ABQ6MN25_9STRA</name>
<sequence>MASFAALHNALSASSLTTWTQSSLEISATLFEKYSPGLLSSPPPFSSVYNSTAVPLSSVPTEYDLRSAVPSCASPNTIFDQGSCGGCWALSTAGTLSDRYCVSSSPDTPILSPQDLLDCVTGESKGCSGGFTEDGFDYVADEGLRDVSCIPFTATDSFCQTSCTTSRADDTRYFTSGWGQYVPSDEDSIKAEIIASGSISAVFEVFADFFTYDSGVYKHVDGDYAGLHAVVLVGWGTEDGGDFWLVRNSWGDDFGEGGYFKIARGLDVNGCNFEGGLTAATVV</sequence>
<dbReference type="PRINTS" id="PR00705">
    <property type="entry name" value="PAPAIN"/>
</dbReference>
<evidence type="ECO:0000256" key="1">
    <source>
        <dbReference type="ARBA" id="ARBA00008455"/>
    </source>
</evidence>
<evidence type="ECO:0000256" key="3">
    <source>
        <dbReference type="ARBA" id="ARBA00023157"/>
    </source>
</evidence>
<dbReference type="SMART" id="SM00645">
    <property type="entry name" value="Pept_C1"/>
    <property type="match status" value="1"/>
</dbReference>
<organism evidence="5 6">
    <name type="scientific">Tetraparma gracilis</name>
    <dbReference type="NCBI Taxonomy" id="2962635"/>
    <lineage>
        <taxon>Eukaryota</taxon>
        <taxon>Sar</taxon>
        <taxon>Stramenopiles</taxon>
        <taxon>Ochrophyta</taxon>
        <taxon>Bolidophyceae</taxon>
        <taxon>Parmales</taxon>
        <taxon>Triparmaceae</taxon>
        <taxon>Tetraparma</taxon>
    </lineage>
</organism>
<keyword evidence="3" id="KW-1015">Disulfide bond</keyword>
<reference evidence="5 6" key="1">
    <citation type="journal article" date="2023" name="Commun. Biol.">
        <title>Genome analysis of Parmales, the sister group of diatoms, reveals the evolutionary specialization of diatoms from phago-mixotrophs to photoautotrophs.</title>
        <authorList>
            <person name="Ban H."/>
            <person name="Sato S."/>
            <person name="Yoshikawa S."/>
            <person name="Yamada K."/>
            <person name="Nakamura Y."/>
            <person name="Ichinomiya M."/>
            <person name="Sato N."/>
            <person name="Blanc-Mathieu R."/>
            <person name="Endo H."/>
            <person name="Kuwata A."/>
            <person name="Ogata H."/>
        </authorList>
    </citation>
    <scope>NUCLEOTIDE SEQUENCE [LARGE SCALE GENOMIC DNA]</scope>
</reference>
<dbReference type="InterPro" id="IPR025660">
    <property type="entry name" value="Pept_his_AS"/>
</dbReference>